<dbReference type="EMBL" id="KZ305030">
    <property type="protein sequence ID" value="PIA49927.1"/>
    <property type="molecule type" value="Genomic_DNA"/>
</dbReference>
<dbReference type="InParanoid" id="A0A2G5E318"/>
<evidence type="ECO:0000313" key="3">
    <source>
        <dbReference type="Proteomes" id="UP000230069"/>
    </source>
</evidence>
<dbReference type="PANTHER" id="PTHR22930">
    <property type="match status" value="1"/>
</dbReference>
<dbReference type="PANTHER" id="PTHR22930:SF259">
    <property type="entry name" value="OS08G0106900 PROTEIN"/>
    <property type="match status" value="1"/>
</dbReference>
<reference evidence="2 3" key="1">
    <citation type="submission" date="2017-09" db="EMBL/GenBank/DDBJ databases">
        <title>WGS assembly of Aquilegia coerulea Goldsmith.</title>
        <authorList>
            <person name="Hodges S."/>
            <person name="Kramer E."/>
            <person name="Nordborg M."/>
            <person name="Tomkins J."/>
            <person name="Borevitz J."/>
            <person name="Derieg N."/>
            <person name="Yan J."/>
            <person name="Mihaltcheva S."/>
            <person name="Hayes R.D."/>
            <person name="Rokhsar D."/>
        </authorList>
    </citation>
    <scope>NUCLEOTIDE SEQUENCE [LARGE SCALE GENOMIC DNA]</scope>
    <source>
        <strain evidence="3">cv. Goldsmith</strain>
    </source>
</reference>
<evidence type="ECO:0000259" key="1">
    <source>
        <dbReference type="Pfam" id="PF26138"/>
    </source>
</evidence>
<organism evidence="2 3">
    <name type="scientific">Aquilegia coerulea</name>
    <name type="common">Rocky mountain columbine</name>
    <dbReference type="NCBI Taxonomy" id="218851"/>
    <lineage>
        <taxon>Eukaryota</taxon>
        <taxon>Viridiplantae</taxon>
        <taxon>Streptophyta</taxon>
        <taxon>Embryophyta</taxon>
        <taxon>Tracheophyta</taxon>
        <taxon>Spermatophyta</taxon>
        <taxon>Magnoliopsida</taxon>
        <taxon>Ranunculales</taxon>
        <taxon>Ranunculaceae</taxon>
        <taxon>Thalictroideae</taxon>
        <taxon>Aquilegia</taxon>
    </lineage>
</organism>
<gene>
    <name evidence="2" type="ORF">AQUCO_01300570v1</name>
</gene>
<dbReference type="OrthoDB" id="1681765at2759"/>
<dbReference type="Pfam" id="PF26138">
    <property type="entry name" value="DUF8040"/>
    <property type="match status" value="1"/>
</dbReference>
<protein>
    <recommendedName>
        <fullName evidence="1">DUF8040 domain-containing protein</fullName>
    </recommendedName>
</protein>
<dbReference type="AlphaFoldDB" id="A0A2G5E318"/>
<evidence type="ECO:0000313" key="2">
    <source>
        <dbReference type="EMBL" id="PIA49927.1"/>
    </source>
</evidence>
<name>A0A2G5E318_AQUCA</name>
<dbReference type="Proteomes" id="UP000230069">
    <property type="component" value="Unassembled WGS sequence"/>
</dbReference>
<dbReference type="InterPro" id="IPR045249">
    <property type="entry name" value="HARBI1-like"/>
</dbReference>
<dbReference type="InterPro" id="IPR058353">
    <property type="entry name" value="DUF8040"/>
</dbReference>
<keyword evidence="3" id="KW-1185">Reference proteome</keyword>
<sequence length="260" mass="29928">MMDDSDNEDIVGMTVESVAENSPTCQYENRLLRQPCQGSLHFGSTYVSRVLNGDNAYCNEKFRVNKQVFYKLCDILQTKGLLCHTNAMRIEEQLAIFLFRIGNDQVKDLVVQELFQRSGKEINHYFRSVLTAILKVAKYIIREPSEDDTPEEIMNNPELFPYFMNCMGTIEITYLPIKVDVEQTRFCNRKGLISQKVMGACSFDFQFHYILAGWEGAASDLQVLMSALDNKFLIPKGTMHFYDTSIYFGTYLLTYSKGDH</sequence>
<proteinExistence type="predicted"/>
<accession>A0A2G5E318</accession>
<feature type="domain" description="DUF8040" evidence="1">
    <location>
        <begin position="41"/>
        <end position="135"/>
    </location>
</feature>